<dbReference type="AlphaFoldDB" id="D4YQC2"/>
<organism evidence="1 2">
    <name type="scientific">Brevibacterium mcbrellneri ATCC 49030</name>
    <dbReference type="NCBI Taxonomy" id="585530"/>
    <lineage>
        <taxon>Bacteria</taxon>
        <taxon>Bacillati</taxon>
        <taxon>Actinomycetota</taxon>
        <taxon>Actinomycetes</taxon>
        <taxon>Micrococcales</taxon>
        <taxon>Brevibacteriaceae</taxon>
        <taxon>Brevibacterium</taxon>
    </lineage>
</organism>
<dbReference type="PANTHER" id="PTHR43235">
    <property type="entry name" value="GLUTAMINE AMIDOTRANSFERASE PB2B2.05-RELATED"/>
    <property type="match status" value="1"/>
</dbReference>
<dbReference type="OrthoDB" id="9813383at2"/>
<dbReference type="InterPro" id="IPR044668">
    <property type="entry name" value="PuuD-like"/>
</dbReference>
<evidence type="ECO:0000313" key="1">
    <source>
        <dbReference type="EMBL" id="EFG46579.1"/>
    </source>
</evidence>
<name>D4YQC2_9MICO</name>
<dbReference type="STRING" id="585530.HMPREF0183_2132"/>
<dbReference type="InterPro" id="IPR011697">
    <property type="entry name" value="Peptidase_C26"/>
</dbReference>
<gene>
    <name evidence="1" type="primary">puuD</name>
    <name evidence="1" type="ORF">HMPREF0183_2132</name>
</gene>
<keyword evidence="1" id="KW-0378">Hydrolase</keyword>
<dbReference type="Pfam" id="PF07722">
    <property type="entry name" value="Peptidase_C26"/>
    <property type="match status" value="1"/>
</dbReference>
<dbReference type="CDD" id="cd01745">
    <property type="entry name" value="GATase1_2"/>
    <property type="match status" value="1"/>
</dbReference>
<dbReference type="EC" id="3.5.1.94" evidence="1"/>
<dbReference type="eggNOG" id="COG2071">
    <property type="taxonomic scope" value="Bacteria"/>
</dbReference>
<dbReference type="SUPFAM" id="SSF52317">
    <property type="entry name" value="Class I glutamine amidotransferase-like"/>
    <property type="match status" value="1"/>
</dbReference>
<dbReference type="GO" id="GO:0033969">
    <property type="term" value="F:gamma-glutamyl-gamma-aminobutyrate hydrolase activity"/>
    <property type="evidence" value="ECO:0007669"/>
    <property type="project" value="UniProtKB-EC"/>
</dbReference>
<dbReference type="InterPro" id="IPR029062">
    <property type="entry name" value="Class_I_gatase-like"/>
</dbReference>
<dbReference type="PANTHER" id="PTHR43235:SF1">
    <property type="entry name" value="GLUTAMINE AMIDOTRANSFERASE PB2B2.05-RELATED"/>
    <property type="match status" value="1"/>
</dbReference>
<evidence type="ECO:0000313" key="2">
    <source>
        <dbReference type="Proteomes" id="UP000005714"/>
    </source>
</evidence>
<proteinExistence type="predicted"/>
<protein>
    <submittedName>
        <fullName evidence="1">Peptidase C26</fullName>
        <ecNumber evidence="1">3.5.1.94</ecNumber>
    </submittedName>
</protein>
<reference evidence="1 2" key="1">
    <citation type="submission" date="2010-04" db="EMBL/GenBank/DDBJ databases">
        <authorList>
            <person name="Qin X."/>
            <person name="Bachman B."/>
            <person name="Battles P."/>
            <person name="Bell A."/>
            <person name="Bess C."/>
            <person name="Bickham C."/>
            <person name="Chaboub L."/>
            <person name="Chen D."/>
            <person name="Coyle M."/>
            <person name="Deiros D.R."/>
            <person name="Dinh H."/>
            <person name="Forbes L."/>
            <person name="Fowler G."/>
            <person name="Francisco L."/>
            <person name="Fu Q."/>
            <person name="Gubbala S."/>
            <person name="Hale W."/>
            <person name="Han Y."/>
            <person name="Hemphill L."/>
            <person name="Highlander S.K."/>
            <person name="Hirani K."/>
            <person name="Hogues M."/>
            <person name="Jackson L."/>
            <person name="Jakkamsetti A."/>
            <person name="Javaid M."/>
            <person name="Jiang H."/>
            <person name="Korchina V."/>
            <person name="Kovar C."/>
            <person name="Lara F."/>
            <person name="Lee S."/>
            <person name="Mata R."/>
            <person name="Mathew T."/>
            <person name="Moen C."/>
            <person name="Morales K."/>
            <person name="Munidasa M."/>
            <person name="Nazareth L."/>
            <person name="Ngo R."/>
            <person name="Nguyen L."/>
            <person name="Okwuonu G."/>
            <person name="Ongeri F."/>
            <person name="Patil S."/>
            <person name="Petrosino J."/>
            <person name="Pham C."/>
            <person name="Pham P."/>
            <person name="Pu L.-L."/>
            <person name="Puazo M."/>
            <person name="Raj R."/>
            <person name="Reid J."/>
            <person name="Rouhana J."/>
            <person name="Saada N."/>
            <person name="Shang Y."/>
            <person name="Simmons D."/>
            <person name="Thornton R."/>
            <person name="Warren J."/>
            <person name="Weissenberger G."/>
            <person name="Zhang J."/>
            <person name="Zhang L."/>
            <person name="Zhou C."/>
            <person name="Zhu D."/>
            <person name="Muzny D."/>
            <person name="Worley K."/>
            <person name="Gibbs R."/>
        </authorList>
    </citation>
    <scope>NUCLEOTIDE SEQUENCE [LARGE SCALE GENOMIC DNA]</scope>
    <source>
        <strain evidence="1 2">ATCC 49030</strain>
    </source>
</reference>
<accession>D4YQC2</accession>
<keyword evidence="2" id="KW-1185">Reference proteome</keyword>
<dbReference type="GO" id="GO:0006598">
    <property type="term" value="P:polyamine catabolic process"/>
    <property type="evidence" value="ECO:0007669"/>
    <property type="project" value="TreeGrafter"/>
</dbReference>
<sequence>MGGTRPIIGITTYRQPASWGAWNDVEAALVPSDYVGMVADAGGTPILLPPVGNDVTVLDRVDGLIFSGGADIDPHRYGADPHPLTRPQPHRDAWEFPLLQQALTLQLPVLGICRGMQLINVALGGTLHQHLPEVVGHTNYQPAPGEYGTADVVTRESTLARQILGKSASVACYHHQSVDKVAPCLQVTAQASDGTIEVLEPGESFQGGWLLAVQWHPEHTRKDMRIVSGLVSAASRSGRRAHALSAAGNERVVS</sequence>
<dbReference type="Proteomes" id="UP000005714">
    <property type="component" value="Unassembled WGS sequence"/>
</dbReference>
<dbReference type="EMBL" id="ADNU01000070">
    <property type="protein sequence ID" value="EFG46579.1"/>
    <property type="molecule type" value="Genomic_DNA"/>
</dbReference>
<dbReference type="PROSITE" id="PS51273">
    <property type="entry name" value="GATASE_TYPE_1"/>
    <property type="match status" value="1"/>
</dbReference>
<dbReference type="GO" id="GO:0005829">
    <property type="term" value="C:cytosol"/>
    <property type="evidence" value="ECO:0007669"/>
    <property type="project" value="TreeGrafter"/>
</dbReference>
<dbReference type="Gene3D" id="3.40.50.880">
    <property type="match status" value="1"/>
</dbReference>
<comment type="caution">
    <text evidence="1">The sequence shown here is derived from an EMBL/GenBank/DDBJ whole genome shotgun (WGS) entry which is preliminary data.</text>
</comment>